<dbReference type="Pfam" id="PF03781">
    <property type="entry name" value="FGE-sulfatase"/>
    <property type="match status" value="2"/>
</dbReference>
<evidence type="ECO:0000259" key="5">
    <source>
        <dbReference type="Pfam" id="PF03781"/>
    </source>
</evidence>
<feature type="domain" description="Sulfatase-modifying factor enzyme-like" evidence="5">
    <location>
        <begin position="211"/>
        <end position="285"/>
    </location>
</feature>
<protein>
    <submittedName>
        <fullName evidence="7">Iron(II)-dependent oxidoreductase EgtB</fullName>
    </submittedName>
</protein>
<dbReference type="AlphaFoldDB" id="A0A210QIG4"/>
<dbReference type="InterPro" id="IPR042095">
    <property type="entry name" value="SUMF_sf"/>
</dbReference>
<feature type="domain" description="DinB-like" evidence="6">
    <location>
        <begin position="31"/>
        <end position="170"/>
    </location>
</feature>
<evidence type="ECO:0000256" key="3">
    <source>
        <dbReference type="ARBA" id="ARBA00023004"/>
    </source>
</evidence>
<dbReference type="SUPFAM" id="SSF56436">
    <property type="entry name" value="C-type lectin-like"/>
    <property type="match status" value="1"/>
</dbReference>
<comment type="pathway">
    <text evidence="4">Amino-acid biosynthesis; ergothioneine biosynthesis.</text>
</comment>
<evidence type="ECO:0000313" key="7">
    <source>
        <dbReference type="EMBL" id="OWF48391.1"/>
    </source>
</evidence>
<dbReference type="NCBIfam" id="TIGR04344">
    <property type="entry name" value="ovoA_Nterm"/>
    <property type="match status" value="1"/>
</dbReference>
<dbReference type="InterPro" id="IPR051043">
    <property type="entry name" value="Sulfatase_Mod_Factor_Kinase"/>
</dbReference>
<comment type="similarity">
    <text evidence="1">Belongs to the sulfatase-modifying factor family.</text>
</comment>
<dbReference type="OrthoDB" id="659at2759"/>
<dbReference type="GO" id="GO:0120147">
    <property type="term" value="F:formylglycine-generating oxidase activity"/>
    <property type="evidence" value="ECO:0007669"/>
    <property type="project" value="TreeGrafter"/>
</dbReference>
<dbReference type="PANTHER" id="PTHR23150">
    <property type="entry name" value="SULFATASE MODIFYING FACTOR 1, 2"/>
    <property type="match status" value="1"/>
</dbReference>
<reference evidence="7 8" key="1">
    <citation type="journal article" date="2017" name="Nat. Ecol. Evol.">
        <title>Scallop genome provides insights into evolution of bilaterian karyotype and development.</title>
        <authorList>
            <person name="Wang S."/>
            <person name="Zhang J."/>
            <person name="Jiao W."/>
            <person name="Li J."/>
            <person name="Xun X."/>
            <person name="Sun Y."/>
            <person name="Guo X."/>
            <person name="Huan P."/>
            <person name="Dong B."/>
            <person name="Zhang L."/>
            <person name="Hu X."/>
            <person name="Sun X."/>
            <person name="Wang J."/>
            <person name="Zhao C."/>
            <person name="Wang Y."/>
            <person name="Wang D."/>
            <person name="Huang X."/>
            <person name="Wang R."/>
            <person name="Lv J."/>
            <person name="Li Y."/>
            <person name="Zhang Z."/>
            <person name="Liu B."/>
            <person name="Lu W."/>
            <person name="Hui Y."/>
            <person name="Liang J."/>
            <person name="Zhou Z."/>
            <person name="Hou R."/>
            <person name="Li X."/>
            <person name="Liu Y."/>
            <person name="Li H."/>
            <person name="Ning X."/>
            <person name="Lin Y."/>
            <person name="Zhao L."/>
            <person name="Xing Q."/>
            <person name="Dou J."/>
            <person name="Li Y."/>
            <person name="Mao J."/>
            <person name="Guo H."/>
            <person name="Dou H."/>
            <person name="Li T."/>
            <person name="Mu C."/>
            <person name="Jiang W."/>
            <person name="Fu Q."/>
            <person name="Fu X."/>
            <person name="Miao Y."/>
            <person name="Liu J."/>
            <person name="Yu Q."/>
            <person name="Li R."/>
            <person name="Liao H."/>
            <person name="Li X."/>
            <person name="Kong Y."/>
            <person name="Jiang Z."/>
            <person name="Chourrout D."/>
            <person name="Li R."/>
            <person name="Bao Z."/>
        </authorList>
    </citation>
    <scope>NUCLEOTIDE SEQUENCE [LARGE SCALE GENOMIC DNA]</scope>
    <source>
        <strain evidence="7 8">PY_sf001</strain>
    </source>
</reference>
<proteinExistence type="inferred from homology"/>
<dbReference type="InterPro" id="IPR005532">
    <property type="entry name" value="SUMF_dom"/>
</dbReference>
<name>A0A210QIG4_MIZYE</name>
<dbReference type="Gene3D" id="3.90.1580.10">
    <property type="entry name" value="paralog of FGE (formylglycine-generating enzyme)"/>
    <property type="match status" value="1"/>
</dbReference>
<accession>A0A210QIG4</accession>
<keyword evidence="3" id="KW-0408">Iron</keyword>
<gene>
    <name evidence="7" type="ORF">KP79_PYT08565</name>
</gene>
<comment type="caution">
    <text evidence="7">The sequence shown here is derived from an EMBL/GenBank/DDBJ whole genome shotgun (WGS) entry which is preliminary data.</text>
</comment>
<evidence type="ECO:0000259" key="6">
    <source>
        <dbReference type="Pfam" id="PF12867"/>
    </source>
</evidence>
<dbReference type="PANTHER" id="PTHR23150:SF26">
    <property type="entry name" value="GENERIC METHYLTRANSFERASE"/>
    <property type="match status" value="1"/>
</dbReference>
<dbReference type="InterPro" id="IPR016187">
    <property type="entry name" value="CTDL_fold"/>
</dbReference>
<dbReference type="STRING" id="6573.A0A210QIG4"/>
<keyword evidence="8" id="KW-1185">Reference proteome</keyword>
<dbReference type="FunFam" id="3.90.1580.10:FF:000008">
    <property type="entry name" value="Predicted protein"/>
    <property type="match status" value="1"/>
</dbReference>
<keyword evidence="2" id="KW-0560">Oxidoreductase</keyword>
<dbReference type="Pfam" id="PF12867">
    <property type="entry name" value="DinB_2"/>
    <property type="match status" value="1"/>
</dbReference>
<dbReference type="InterPro" id="IPR024775">
    <property type="entry name" value="DinB-like"/>
</dbReference>
<evidence type="ECO:0000256" key="4">
    <source>
        <dbReference type="ARBA" id="ARBA00037882"/>
    </source>
</evidence>
<feature type="domain" description="Sulfatase-modifying factor enzyme-like" evidence="5">
    <location>
        <begin position="338"/>
        <end position="498"/>
    </location>
</feature>
<evidence type="ECO:0000256" key="1">
    <source>
        <dbReference type="ARBA" id="ARBA00005310"/>
    </source>
</evidence>
<dbReference type="Proteomes" id="UP000242188">
    <property type="component" value="Unassembled WGS sequence"/>
</dbReference>
<sequence length="753" mass="85590">MPNILTGNLTFDSLRPPDLTSCTKKQLRDYFENSYDLNESLFSSLRDESVFYTCPDRLRLPLIFYFAHTASVYINKLMLAGLIQERVDLEFETMFETGVDEMSWDDTENYRMGGSYQWPSLDKVVEYRRAVRSVILKMIQDTPLELPITKDNPWWALLMGMEHERIHIETSSVLIRQLPTDMVTKPNGWVYGPLKHGRRVKTNPLITVDAVTVTVGKPDGFPSFGWDNEYGATTYRVPKFEVSKYPVTNGQFMEFVLDGGYNNKTYWTPEGWEWRSFRQVQHPVFWTCDKGCKSNCGSALSSHSHCSPKISNESNGNSNSNGYTNGDVMPYRYRAMFDEINMPLDWPVDVNYHEARAYCAWKGQDFRVPTEAEYIAMRGSELQTSCDVMSDVIFQKNSGANNNLLYGSSTPVNMNAESDLGFHDLYGNVSEWTEDHFNGLNGFESHYLYDDYSTPCFDGRHNIMLNGSWISTGAYGSKFTRLGFRRHFIQHCGFRIARPLTGTKQKIDIPVAHLDMEVFVLGVGEQDIPETIDPTKYLLTRKNTANQQYHYDRKEALAGILEQEFGYRDALPCVVADLCSSYTRTYKCGTKSAAWFGSGSGRGPLLLASKFNSILAVDYSGRFIDTALRLQRGEEMAFTGPDGQVTSAVINAPSQNVTFKQFTWVPNETGKHNLIVMTFLGRTLTPKAWLVRMWEIIEENGIVVIVSEDETWGRDALAPHLDNRLKCVCIQEVPYEKCGGKTVATVTVWSLKG</sequence>
<dbReference type="InterPro" id="IPR027577">
    <property type="entry name" value="OvoA_Nterm"/>
</dbReference>
<evidence type="ECO:0000256" key="2">
    <source>
        <dbReference type="ARBA" id="ARBA00023002"/>
    </source>
</evidence>
<organism evidence="7 8">
    <name type="scientific">Mizuhopecten yessoensis</name>
    <name type="common">Japanese scallop</name>
    <name type="synonym">Patinopecten yessoensis</name>
    <dbReference type="NCBI Taxonomy" id="6573"/>
    <lineage>
        <taxon>Eukaryota</taxon>
        <taxon>Metazoa</taxon>
        <taxon>Spiralia</taxon>
        <taxon>Lophotrochozoa</taxon>
        <taxon>Mollusca</taxon>
        <taxon>Bivalvia</taxon>
        <taxon>Autobranchia</taxon>
        <taxon>Pteriomorphia</taxon>
        <taxon>Pectinida</taxon>
        <taxon>Pectinoidea</taxon>
        <taxon>Pectinidae</taxon>
        <taxon>Mizuhopecten</taxon>
    </lineage>
</organism>
<dbReference type="EMBL" id="NEDP02003559">
    <property type="protein sequence ID" value="OWF48391.1"/>
    <property type="molecule type" value="Genomic_DNA"/>
</dbReference>
<evidence type="ECO:0000313" key="8">
    <source>
        <dbReference type="Proteomes" id="UP000242188"/>
    </source>
</evidence>